<name>A0A928BU12_XYLRU</name>
<dbReference type="Proteomes" id="UP000763088">
    <property type="component" value="Unassembled WGS sequence"/>
</dbReference>
<evidence type="ECO:0000313" key="2">
    <source>
        <dbReference type="EMBL" id="MBE6267345.1"/>
    </source>
</evidence>
<evidence type="ECO:0000256" key="1">
    <source>
        <dbReference type="SAM" id="Phobius"/>
    </source>
</evidence>
<evidence type="ECO:0000313" key="3">
    <source>
        <dbReference type="Proteomes" id="UP000763088"/>
    </source>
</evidence>
<sequence>MKTNRLYIIAAVLVLLITSCDNESNMLTIINEDGTCSREMSFHPNPKSVMAPLDEPIENDGLHFNSDWERTWSVVGDSTRHACPMTEAQWDSLRKVFPKQDVGSHILMHTNRHFKSVAEMSASLTKVVNHLFKATASLDTHFKWFYTDYVYAETYAINDMQQLFTIPLDKFVSADTASYWFTGQPNLAEDLTGSEQKELLDGIESKISKWMNANTFDYIYTYIANVFWKDIKNPPVSKEQYLVNKNSIAMSPAVENMKIFDEPEQVAKILKDYYHTDAFEPIFGEDRHWDRILDHQYISLQYLMWMKPQLNLVMPGSVIDGGMGKVDGNVIRYRFSGERLLPHEYVISATSRVTHVWAYVATLLVILLAIGSFVYKRRK</sequence>
<keyword evidence="1" id="KW-0472">Membrane</keyword>
<dbReference type="EMBL" id="SUYD01000021">
    <property type="protein sequence ID" value="MBE6267345.1"/>
    <property type="molecule type" value="Genomic_DNA"/>
</dbReference>
<organism evidence="2 3">
    <name type="scientific">Xylanibacter ruminicola</name>
    <name type="common">Prevotella ruminicola</name>
    <dbReference type="NCBI Taxonomy" id="839"/>
    <lineage>
        <taxon>Bacteria</taxon>
        <taxon>Pseudomonadati</taxon>
        <taxon>Bacteroidota</taxon>
        <taxon>Bacteroidia</taxon>
        <taxon>Bacteroidales</taxon>
        <taxon>Prevotellaceae</taxon>
        <taxon>Xylanibacter</taxon>
    </lineage>
</organism>
<protein>
    <recommendedName>
        <fullName evidence="4">Lipoprotein</fullName>
    </recommendedName>
</protein>
<evidence type="ECO:0008006" key="4">
    <source>
        <dbReference type="Google" id="ProtNLM"/>
    </source>
</evidence>
<dbReference type="AlphaFoldDB" id="A0A928BU12"/>
<dbReference type="PROSITE" id="PS51257">
    <property type="entry name" value="PROKAR_LIPOPROTEIN"/>
    <property type="match status" value="1"/>
</dbReference>
<keyword evidence="1" id="KW-1133">Transmembrane helix</keyword>
<gene>
    <name evidence="2" type="ORF">E7102_12925</name>
</gene>
<reference evidence="2" key="1">
    <citation type="submission" date="2019-04" db="EMBL/GenBank/DDBJ databases">
        <title>Evolution of Biomass-Degrading Anaerobic Consortia Revealed by Metagenomics.</title>
        <authorList>
            <person name="Peng X."/>
        </authorList>
    </citation>
    <scope>NUCLEOTIDE SEQUENCE</scope>
    <source>
        <strain evidence="2">SIG141</strain>
    </source>
</reference>
<proteinExistence type="predicted"/>
<keyword evidence="1" id="KW-0812">Transmembrane</keyword>
<feature type="transmembrane region" description="Helical" evidence="1">
    <location>
        <begin position="356"/>
        <end position="375"/>
    </location>
</feature>
<comment type="caution">
    <text evidence="2">The sequence shown here is derived from an EMBL/GenBank/DDBJ whole genome shotgun (WGS) entry which is preliminary data.</text>
</comment>
<accession>A0A928BU12</accession>